<organism evidence="1 2">
    <name type="scientific">Phormidesmis priestleyi ULC007</name>
    <dbReference type="NCBI Taxonomy" id="1920490"/>
    <lineage>
        <taxon>Bacteria</taxon>
        <taxon>Bacillati</taxon>
        <taxon>Cyanobacteriota</taxon>
        <taxon>Cyanophyceae</taxon>
        <taxon>Leptolyngbyales</taxon>
        <taxon>Leptolyngbyaceae</taxon>
        <taxon>Phormidesmis</taxon>
    </lineage>
</organism>
<reference evidence="1 2" key="2">
    <citation type="submission" date="2018-03" db="EMBL/GenBank/DDBJ databases">
        <title>The ancient ancestry and fast evolution of plastids.</title>
        <authorList>
            <person name="Moore K.R."/>
            <person name="Magnabosco C."/>
            <person name="Momper L."/>
            <person name="Gold D.A."/>
            <person name="Bosak T."/>
            <person name="Fournier G.P."/>
        </authorList>
    </citation>
    <scope>NUCLEOTIDE SEQUENCE [LARGE SCALE GENOMIC DNA]</scope>
    <source>
        <strain evidence="1 2">ULC007</strain>
    </source>
</reference>
<evidence type="ECO:0000313" key="2">
    <source>
        <dbReference type="Proteomes" id="UP000238634"/>
    </source>
</evidence>
<evidence type="ECO:0008006" key="3">
    <source>
        <dbReference type="Google" id="ProtNLM"/>
    </source>
</evidence>
<evidence type="ECO:0000313" key="1">
    <source>
        <dbReference type="EMBL" id="PSB18556.1"/>
    </source>
</evidence>
<comment type="caution">
    <text evidence="1">The sequence shown here is derived from an EMBL/GenBank/DDBJ whole genome shotgun (WGS) entry which is preliminary data.</text>
</comment>
<dbReference type="EMBL" id="PVWG01000016">
    <property type="protein sequence ID" value="PSB18556.1"/>
    <property type="molecule type" value="Genomic_DNA"/>
</dbReference>
<dbReference type="STRING" id="1920490.GCA_001895925_00337"/>
<accession>A0A2T1DDL1</accession>
<dbReference type="AlphaFoldDB" id="A0A2T1DDL1"/>
<sequence length="73" mass="7768">MNSIDPIQSQELSAEDLDLVAGGARRFAAAETQELTDFQASTLNSSRGGVSSTNIQETDDFKAAIFEVTETGN</sequence>
<proteinExistence type="predicted"/>
<gene>
    <name evidence="1" type="ORF">C7B65_14760</name>
</gene>
<reference evidence="1 2" key="1">
    <citation type="submission" date="2018-02" db="EMBL/GenBank/DDBJ databases">
        <authorList>
            <person name="Cohen D.B."/>
            <person name="Kent A.D."/>
        </authorList>
    </citation>
    <scope>NUCLEOTIDE SEQUENCE [LARGE SCALE GENOMIC DNA]</scope>
    <source>
        <strain evidence="1 2">ULC007</strain>
    </source>
</reference>
<protein>
    <recommendedName>
        <fullName evidence="3">Bacteriocin</fullName>
    </recommendedName>
</protein>
<dbReference type="RefSeq" id="WP_073072436.1">
    <property type="nucleotide sequence ID" value="NZ_MPPI01000016.1"/>
</dbReference>
<name>A0A2T1DDL1_9CYAN</name>
<keyword evidence="2" id="KW-1185">Reference proteome</keyword>
<dbReference type="Proteomes" id="UP000238634">
    <property type="component" value="Unassembled WGS sequence"/>
</dbReference>